<dbReference type="GeneID" id="28962666"/>
<evidence type="ECO:0000313" key="1">
    <source>
        <dbReference type="EMBL" id="KNB17517.1"/>
    </source>
</evidence>
<dbReference type="KEGG" id="fox:FOXG_21960"/>
<reference evidence="1" key="1">
    <citation type="submission" date="2007-04" db="EMBL/GenBank/DDBJ databases">
        <authorList>
            <consortium name="The Broad Institute Genome Sequencing Platform"/>
            <person name="Birren B."/>
            <person name="Lander E."/>
            <person name="Galagan J."/>
            <person name="Nusbaum C."/>
            <person name="Devon K."/>
            <person name="Ma L.-J."/>
            <person name="Jaffe D."/>
            <person name="Butler J."/>
            <person name="Alvarez P."/>
            <person name="Gnerre S."/>
            <person name="Grabherr M."/>
            <person name="Kleber M."/>
            <person name="Mauceli E."/>
            <person name="Brockman W."/>
            <person name="MacCallum I.A."/>
            <person name="Young S."/>
            <person name="LaButti K."/>
            <person name="DeCaprio D."/>
            <person name="Crawford M."/>
            <person name="Koehrsen M."/>
            <person name="Engels R."/>
            <person name="Montgomery P."/>
            <person name="Pearson M."/>
            <person name="Howarth C."/>
            <person name="Larson L."/>
            <person name="White J."/>
            <person name="O'Leary S."/>
            <person name="Kodira C."/>
            <person name="Zeng Q."/>
            <person name="Yandava C."/>
            <person name="Alvarado L."/>
            <person name="Kistler C."/>
            <person name="Shim W.-B."/>
            <person name="Kang S."/>
            <person name="Woloshuk C."/>
        </authorList>
    </citation>
    <scope>NUCLEOTIDE SEQUENCE</scope>
    <source>
        <strain evidence="1">4287</strain>
    </source>
</reference>
<evidence type="ECO:0000313" key="2">
    <source>
        <dbReference type="Proteomes" id="UP000009097"/>
    </source>
</evidence>
<reference evidence="1" key="2">
    <citation type="journal article" date="2010" name="Nature">
        <title>Comparative genomics reveals mobile pathogenicity chromosomes in Fusarium.</title>
        <authorList>
            <person name="Ma L.J."/>
            <person name="van der Does H.C."/>
            <person name="Borkovich K.A."/>
            <person name="Coleman J.J."/>
            <person name="Daboussi M.J."/>
            <person name="Di Pietro A."/>
            <person name="Dufresne M."/>
            <person name="Freitag M."/>
            <person name="Grabherr M."/>
            <person name="Henrissat B."/>
            <person name="Houterman P.M."/>
            <person name="Kang S."/>
            <person name="Shim W.B."/>
            <person name="Woloshuk C."/>
            <person name="Xie X."/>
            <person name="Xu J.R."/>
            <person name="Antoniw J."/>
            <person name="Baker S.E."/>
            <person name="Bluhm B.H."/>
            <person name="Breakspear A."/>
            <person name="Brown D.W."/>
            <person name="Butchko R.A."/>
            <person name="Chapman S."/>
            <person name="Coulson R."/>
            <person name="Coutinho P.M."/>
            <person name="Danchin E.G."/>
            <person name="Diener A."/>
            <person name="Gale L.R."/>
            <person name="Gardiner D.M."/>
            <person name="Goff S."/>
            <person name="Hammond-Kosack K.E."/>
            <person name="Hilburn K."/>
            <person name="Hua-Van A."/>
            <person name="Jonkers W."/>
            <person name="Kazan K."/>
            <person name="Kodira C.D."/>
            <person name="Koehrsen M."/>
            <person name="Kumar L."/>
            <person name="Lee Y.H."/>
            <person name="Li L."/>
            <person name="Manners J.M."/>
            <person name="Miranda-Saavedra D."/>
            <person name="Mukherjee M."/>
            <person name="Park G."/>
            <person name="Park J."/>
            <person name="Park S.Y."/>
            <person name="Proctor R.H."/>
            <person name="Regev A."/>
            <person name="Ruiz-Roldan M.C."/>
            <person name="Sain D."/>
            <person name="Sakthikumar S."/>
            <person name="Sykes S."/>
            <person name="Schwartz D.C."/>
            <person name="Turgeon B.G."/>
            <person name="Wapinski I."/>
            <person name="Yoder O."/>
            <person name="Young S."/>
            <person name="Zeng Q."/>
            <person name="Zhou S."/>
            <person name="Galagan J."/>
            <person name="Cuomo C.A."/>
            <person name="Kistler H.C."/>
            <person name="Rep M."/>
        </authorList>
    </citation>
    <scope>NUCLEOTIDE SEQUENCE [LARGE SCALE GENOMIC DNA]</scope>
    <source>
        <strain evidence="1">4287</strain>
    </source>
</reference>
<dbReference type="AlphaFoldDB" id="A0A0J9WUC0"/>
<protein>
    <submittedName>
        <fullName evidence="1">Uncharacterized protein</fullName>
    </submittedName>
</protein>
<dbReference type="EMBL" id="DS231722">
    <property type="protein sequence ID" value="KNB17517.1"/>
    <property type="molecule type" value="Genomic_DNA"/>
</dbReference>
<sequence>MSLINPTSGASVKSYRAEFSFHVLPRSRPHPFSRNRSLLLPTESIVSSCTPFRIISPVPHLYRLFRFLGYVFGYLCTLQYRYTLSLLEFDSQSQNKAVSLCLLISPALPSFPLIALS</sequence>
<proteinExistence type="predicted"/>
<accession>A0A0J9WUC0</accession>
<name>A0A0J9WUC0_FUSO4</name>
<gene>
    <name evidence="1" type="ORF">FOXG_21960</name>
</gene>
<dbReference type="Proteomes" id="UP000009097">
    <property type="component" value="Unassembled WGS sequence"/>
</dbReference>
<dbReference type="RefSeq" id="XP_018255562.1">
    <property type="nucleotide sequence ID" value="XM_018402340.1"/>
</dbReference>
<dbReference type="VEuPathDB" id="FungiDB:FOXG_21960"/>
<organism evidence="1 2">
    <name type="scientific">Fusarium oxysporum f. sp. lycopersici (strain 4287 / CBS 123668 / FGSC 9935 / NRRL 34936)</name>
    <name type="common">Fusarium vascular wilt of tomato</name>
    <dbReference type="NCBI Taxonomy" id="426428"/>
    <lineage>
        <taxon>Eukaryota</taxon>
        <taxon>Fungi</taxon>
        <taxon>Dikarya</taxon>
        <taxon>Ascomycota</taxon>
        <taxon>Pezizomycotina</taxon>
        <taxon>Sordariomycetes</taxon>
        <taxon>Hypocreomycetidae</taxon>
        <taxon>Hypocreales</taxon>
        <taxon>Nectriaceae</taxon>
        <taxon>Fusarium</taxon>
        <taxon>Fusarium oxysporum species complex</taxon>
    </lineage>
</organism>